<name>A0A2H5X8M8_9BACT</name>
<keyword evidence="1" id="KW-1133">Transmembrane helix</keyword>
<comment type="caution">
    <text evidence="2">The sequence shown here is derived from an EMBL/GenBank/DDBJ whole genome shotgun (WGS) entry which is preliminary data.</text>
</comment>
<keyword evidence="1" id="KW-0472">Membrane</keyword>
<accession>A0A2H5X8M8</accession>
<reference evidence="3" key="1">
    <citation type="submission" date="2017-09" db="EMBL/GenBank/DDBJ databases">
        <title>Metaegenomics of thermophilic ammonia-oxidizing enrichment culture.</title>
        <authorList>
            <person name="Kato S."/>
            <person name="Suzuki K."/>
        </authorList>
    </citation>
    <scope>NUCLEOTIDE SEQUENCE [LARGE SCALE GENOMIC DNA]</scope>
</reference>
<dbReference type="EMBL" id="BEHT01000001">
    <property type="protein sequence ID" value="GBC97531.1"/>
    <property type="molecule type" value="Genomic_DNA"/>
</dbReference>
<evidence type="ECO:0008006" key="4">
    <source>
        <dbReference type="Google" id="ProtNLM"/>
    </source>
</evidence>
<evidence type="ECO:0000256" key="1">
    <source>
        <dbReference type="SAM" id="Phobius"/>
    </source>
</evidence>
<feature type="transmembrane region" description="Helical" evidence="1">
    <location>
        <begin position="91"/>
        <end position="113"/>
    </location>
</feature>
<organism evidence="2 3">
    <name type="scientific">Candidatus Fervidibacter japonicus</name>
    <dbReference type="NCBI Taxonomy" id="2035412"/>
    <lineage>
        <taxon>Bacteria</taxon>
        <taxon>Candidatus Fervidibacterota</taxon>
        <taxon>Candidatus Fervidibacter</taxon>
    </lineage>
</organism>
<dbReference type="AlphaFoldDB" id="A0A2H5X8M8"/>
<feature type="transmembrane region" description="Helical" evidence="1">
    <location>
        <begin position="134"/>
        <end position="152"/>
    </location>
</feature>
<sequence>MRRWLTVIGGIGALVFAQTVVVPSVLPPDARPDLLLLATTLVGFMAPDGRALLLGLGCGFFQGWLHGAAEGTLALSRALAGGLASWLRARWLWAGVPAAAFCVGSAILVAELLQGTILSFAEGSLLPLRSNGKTVLVEVVVGAALGGIFFWWRHGKEE</sequence>
<proteinExistence type="predicted"/>
<keyword evidence="1" id="KW-0812">Transmembrane</keyword>
<evidence type="ECO:0000313" key="3">
    <source>
        <dbReference type="Proteomes" id="UP000236173"/>
    </source>
</evidence>
<dbReference type="Proteomes" id="UP000236173">
    <property type="component" value="Unassembled WGS sequence"/>
</dbReference>
<protein>
    <recommendedName>
        <fullName evidence="4">Rod shape-determining protein MreD</fullName>
    </recommendedName>
</protein>
<gene>
    <name evidence="2" type="ORF">HRbin17_00018</name>
</gene>
<evidence type="ECO:0000313" key="2">
    <source>
        <dbReference type="EMBL" id="GBC97531.1"/>
    </source>
</evidence>